<sequence>MEHEPQGGGNQPNDYRMTLLKAVELGEYDPQVLARFPEWHQLGRHAQFQLVRKGLTNRNFQLQSTWGEINNQLNFSKKPHLHQALRNIEKQIHELREEEDRLFVEFTKV</sequence>
<dbReference type="Proteomes" id="UP000246104">
    <property type="component" value="Unassembled WGS sequence"/>
</dbReference>
<evidence type="ECO:0000313" key="3">
    <source>
        <dbReference type="Proteomes" id="UP000246104"/>
    </source>
</evidence>
<evidence type="ECO:0000313" key="2">
    <source>
        <dbReference type="EMBL" id="PWU23088.1"/>
    </source>
</evidence>
<organism evidence="2 3">
    <name type="scientific">Candidatus Cerribacteria bacterium 'Amazon FNV 2010 28 9'</name>
    <dbReference type="NCBI Taxonomy" id="2081795"/>
    <lineage>
        <taxon>Bacteria</taxon>
        <taxon>Candidatus Cerribacteria</taxon>
    </lineage>
</organism>
<comment type="caution">
    <text evidence="2">The sequence shown here is derived from an EMBL/GenBank/DDBJ whole genome shotgun (WGS) entry which is preliminary data.</text>
</comment>
<gene>
    <name evidence="2" type="ORF">C5B42_04150</name>
</gene>
<evidence type="ECO:0000256" key="1">
    <source>
        <dbReference type="SAM" id="Coils"/>
    </source>
</evidence>
<proteinExistence type="predicted"/>
<name>A0A317JPM4_9BACT</name>
<protein>
    <submittedName>
        <fullName evidence="2">Uncharacterized protein</fullName>
    </submittedName>
</protein>
<feature type="coiled-coil region" evidence="1">
    <location>
        <begin position="78"/>
        <end position="105"/>
    </location>
</feature>
<dbReference type="AlphaFoldDB" id="A0A317JPM4"/>
<keyword evidence="1" id="KW-0175">Coiled coil</keyword>
<dbReference type="EMBL" id="PSRQ01000046">
    <property type="protein sequence ID" value="PWU23088.1"/>
    <property type="molecule type" value="Genomic_DNA"/>
</dbReference>
<accession>A0A317JPM4</accession>
<reference evidence="2 3" key="1">
    <citation type="submission" date="2018-02" db="EMBL/GenBank/DDBJ databases">
        <title>Genomic Reconstructions from Amazon Rainforest and Pasture Soil Reveal Novel Insights into the Physiology of Candidate Phyla in Tropical Sites.</title>
        <authorList>
            <person name="Kroeger M.E."/>
            <person name="Delmont T."/>
            <person name="Eren A.M."/>
            <person name="Guo J."/>
            <person name="Meyer K.M."/>
            <person name="Khan K."/>
            <person name="Rodrigues J.L.M."/>
            <person name="Bohannan B.J.M."/>
            <person name="Tringe S."/>
            <person name="Borges C.D."/>
            <person name="Tiedje J."/>
            <person name="Tsai S.M."/>
            <person name="Nusslein K."/>
        </authorList>
    </citation>
    <scope>NUCLEOTIDE SEQUENCE [LARGE SCALE GENOMIC DNA]</scope>
    <source>
        <strain evidence="2">Amazon FNV 2010 28 9</strain>
    </source>
</reference>